<dbReference type="Proteomes" id="UP000032141">
    <property type="component" value="Chromosome C9"/>
</dbReference>
<dbReference type="InterPro" id="IPR002487">
    <property type="entry name" value="TF_Kbox"/>
</dbReference>
<dbReference type="Gene3D" id="3.40.1810.10">
    <property type="entry name" value="Transcription factor, MADS-box"/>
    <property type="match status" value="1"/>
</dbReference>
<keyword evidence="4" id="KW-0804">Transcription</keyword>
<evidence type="ECO:0000256" key="4">
    <source>
        <dbReference type="ARBA" id="ARBA00023163"/>
    </source>
</evidence>
<dbReference type="Gramene" id="Bo9g074400.1">
    <property type="protein sequence ID" value="Bo9g074400.1"/>
    <property type="gene ID" value="Bo9g074400"/>
</dbReference>
<keyword evidence="5" id="KW-0539">Nucleus</keyword>
<dbReference type="GO" id="GO:0048440">
    <property type="term" value="P:carpel development"/>
    <property type="evidence" value="ECO:0007669"/>
    <property type="project" value="UniProtKB-ARBA"/>
</dbReference>
<dbReference type="GO" id="GO:0005634">
    <property type="term" value="C:nucleus"/>
    <property type="evidence" value="ECO:0007669"/>
    <property type="project" value="UniProtKB-SubCell"/>
</dbReference>
<keyword evidence="2" id="KW-0805">Transcription regulation</keyword>
<evidence type="ECO:0000256" key="3">
    <source>
        <dbReference type="ARBA" id="ARBA00023125"/>
    </source>
</evidence>
<dbReference type="PROSITE" id="PS51297">
    <property type="entry name" value="K_BOX"/>
    <property type="match status" value="1"/>
</dbReference>
<protein>
    <submittedName>
        <fullName evidence="10">Uncharacterized protein</fullName>
    </submittedName>
</protein>
<evidence type="ECO:0000259" key="9">
    <source>
        <dbReference type="PROSITE" id="PS51297"/>
    </source>
</evidence>
<feature type="domain" description="MADS-box" evidence="8">
    <location>
        <begin position="1"/>
        <end position="61"/>
    </location>
</feature>
<dbReference type="CDD" id="cd00265">
    <property type="entry name" value="MADS_MEF2_like"/>
    <property type="match status" value="1"/>
</dbReference>
<evidence type="ECO:0000256" key="6">
    <source>
        <dbReference type="SAM" id="Coils"/>
    </source>
</evidence>
<dbReference type="GO" id="GO:0045944">
    <property type="term" value="P:positive regulation of transcription by RNA polymerase II"/>
    <property type="evidence" value="ECO:0007669"/>
    <property type="project" value="InterPro"/>
</dbReference>
<feature type="coiled-coil region" evidence="6">
    <location>
        <begin position="133"/>
        <end position="222"/>
    </location>
</feature>
<dbReference type="InterPro" id="IPR050142">
    <property type="entry name" value="MADS-box/MEF2_TF"/>
</dbReference>
<dbReference type="FunFam" id="3.40.1810.10:FF:000004">
    <property type="entry name" value="MADS-box transcription factor 1"/>
    <property type="match status" value="1"/>
</dbReference>
<evidence type="ECO:0000256" key="5">
    <source>
        <dbReference type="ARBA" id="ARBA00023242"/>
    </source>
</evidence>
<dbReference type="eggNOG" id="KOG0014">
    <property type="taxonomic scope" value="Eukaryota"/>
</dbReference>
<evidence type="ECO:0000313" key="10">
    <source>
        <dbReference type="EnsemblPlants" id="Bo9g074400.1"/>
    </source>
</evidence>
<evidence type="ECO:0000256" key="7">
    <source>
        <dbReference type="SAM" id="MobiDB-lite"/>
    </source>
</evidence>
<evidence type="ECO:0000313" key="11">
    <source>
        <dbReference type="Proteomes" id="UP000032141"/>
    </source>
</evidence>
<dbReference type="InterPro" id="IPR033896">
    <property type="entry name" value="MEF2-like_N"/>
</dbReference>
<dbReference type="HOGENOM" id="CLU_053053_0_2_1"/>
<dbReference type="SMART" id="SM00432">
    <property type="entry name" value="MADS"/>
    <property type="match status" value="1"/>
</dbReference>
<proteinExistence type="predicted"/>
<dbReference type="PROSITE" id="PS50066">
    <property type="entry name" value="MADS_BOX_2"/>
    <property type="match status" value="1"/>
</dbReference>
<evidence type="ECO:0000259" key="8">
    <source>
        <dbReference type="PROSITE" id="PS50066"/>
    </source>
</evidence>
<reference evidence="10 11" key="1">
    <citation type="journal article" date="2014" name="Genome Biol.">
        <title>Transcriptome and methylome profiling reveals relics of genome dominance in the mesopolyploid Brassica oleracea.</title>
        <authorList>
            <person name="Parkin I.A."/>
            <person name="Koh C."/>
            <person name="Tang H."/>
            <person name="Robinson S.J."/>
            <person name="Kagale S."/>
            <person name="Clarke W.E."/>
            <person name="Town C.D."/>
            <person name="Nixon J."/>
            <person name="Krishnakumar V."/>
            <person name="Bidwell S.L."/>
            <person name="Denoeud F."/>
            <person name="Belcram H."/>
            <person name="Links M.G."/>
            <person name="Just J."/>
            <person name="Clarke C."/>
            <person name="Bender T."/>
            <person name="Huebert T."/>
            <person name="Mason A.S."/>
            <person name="Pires J.C."/>
            <person name="Barker G."/>
            <person name="Moore J."/>
            <person name="Walley P.G."/>
            <person name="Manoli S."/>
            <person name="Batley J."/>
            <person name="Edwards D."/>
            <person name="Nelson M.N."/>
            <person name="Wang X."/>
            <person name="Paterson A.H."/>
            <person name="King G."/>
            <person name="Bancroft I."/>
            <person name="Chalhoub B."/>
            <person name="Sharpe A.G."/>
        </authorList>
    </citation>
    <scope>NUCLEOTIDE SEQUENCE</scope>
    <source>
        <strain evidence="10 11">cv. TO1000</strain>
    </source>
</reference>
<dbReference type="Pfam" id="PF00319">
    <property type="entry name" value="SRF-TF"/>
    <property type="match status" value="1"/>
</dbReference>
<reference evidence="10" key="2">
    <citation type="submission" date="2015-03" db="UniProtKB">
        <authorList>
            <consortium name="EnsemblPlants"/>
        </authorList>
    </citation>
    <scope>IDENTIFICATION</scope>
</reference>
<evidence type="ECO:0000256" key="2">
    <source>
        <dbReference type="ARBA" id="ARBA00023015"/>
    </source>
</evidence>
<dbReference type="Pfam" id="PF01486">
    <property type="entry name" value="K-box"/>
    <property type="match status" value="1"/>
</dbReference>
<dbReference type="AlphaFoldDB" id="A0A0D3E7S6"/>
<feature type="compositionally biased region" description="Low complexity" evidence="7">
    <location>
        <begin position="235"/>
        <end position="252"/>
    </location>
</feature>
<dbReference type="GO" id="GO:0000977">
    <property type="term" value="F:RNA polymerase II transcription regulatory region sequence-specific DNA binding"/>
    <property type="evidence" value="ECO:0007669"/>
    <property type="project" value="InterPro"/>
</dbReference>
<dbReference type="PRINTS" id="PR00404">
    <property type="entry name" value="MADSDOMAIN"/>
</dbReference>
<feature type="region of interest" description="Disordered" evidence="7">
    <location>
        <begin position="232"/>
        <end position="252"/>
    </location>
</feature>
<keyword evidence="6" id="KW-0175">Coiled coil</keyword>
<sequence length="306" mass="35064">MGRGKVELKRIENKINRQVTFAKRRNGLLKKAYELSVLCDAEIALLIFSNRGKLYEFCSSPSGMAKTIEKYRKHSYATMDPNQSAEDLQEKYQDYLNLKSRVEILQHSQSGMAKTIEKYRKHSYATMDPNQSAEDLQEKYQDYLNLKSRVEILQHSQRHLLGEEIAGMGVNELEQLECQVDTSLRQIRSTKARFMLDQLSDLKTKEEMLLETNRDLKRKLEEDNATLTQSLWGASSSAEHSQQQQQQQGMSSYQTNLPTQEAGFFNPLQGNVAWQMSHYNPGVTNASDSATTSQNVINGFFPGWMV</sequence>
<accession>A0A0D3E7S6</accession>
<dbReference type="SUPFAM" id="SSF55455">
    <property type="entry name" value="SRF-like"/>
    <property type="match status" value="1"/>
</dbReference>
<organism evidence="10 11">
    <name type="scientific">Brassica oleracea var. oleracea</name>
    <dbReference type="NCBI Taxonomy" id="109376"/>
    <lineage>
        <taxon>Eukaryota</taxon>
        <taxon>Viridiplantae</taxon>
        <taxon>Streptophyta</taxon>
        <taxon>Embryophyta</taxon>
        <taxon>Tracheophyta</taxon>
        <taxon>Spermatophyta</taxon>
        <taxon>Magnoliopsida</taxon>
        <taxon>eudicotyledons</taxon>
        <taxon>Gunneridae</taxon>
        <taxon>Pentapetalae</taxon>
        <taxon>rosids</taxon>
        <taxon>malvids</taxon>
        <taxon>Brassicales</taxon>
        <taxon>Brassicaceae</taxon>
        <taxon>Brassiceae</taxon>
        <taxon>Brassica</taxon>
    </lineage>
</organism>
<dbReference type="InterPro" id="IPR036879">
    <property type="entry name" value="TF_MADSbox_sf"/>
</dbReference>
<dbReference type="PANTHER" id="PTHR48019">
    <property type="entry name" value="SERUM RESPONSE FACTOR HOMOLOG"/>
    <property type="match status" value="1"/>
</dbReference>
<dbReference type="PROSITE" id="PS00350">
    <property type="entry name" value="MADS_BOX_1"/>
    <property type="match status" value="1"/>
</dbReference>
<dbReference type="GO" id="GO:0046983">
    <property type="term" value="F:protein dimerization activity"/>
    <property type="evidence" value="ECO:0007669"/>
    <property type="project" value="InterPro"/>
</dbReference>
<dbReference type="OMA" id="TLTQSLW"/>
<dbReference type="EnsemblPlants" id="Bo9g074400.1">
    <property type="protein sequence ID" value="Bo9g074400.1"/>
    <property type="gene ID" value="Bo9g074400"/>
</dbReference>
<comment type="subcellular location">
    <subcellularLocation>
        <location evidence="1">Nucleus</location>
    </subcellularLocation>
</comment>
<keyword evidence="3" id="KW-0238">DNA-binding</keyword>
<keyword evidence="11" id="KW-1185">Reference proteome</keyword>
<evidence type="ECO:0000256" key="1">
    <source>
        <dbReference type="ARBA" id="ARBA00004123"/>
    </source>
</evidence>
<feature type="domain" description="K-box" evidence="9">
    <location>
        <begin position="136"/>
        <end position="226"/>
    </location>
</feature>
<dbReference type="GO" id="GO:0003700">
    <property type="term" value="F:DNA-binding transcription factor activity"/>
    <property type="evidence" value="ECO:0007669"/>
    <property type="project" value="InterPro"/>
</dbReference>
<dbReference type="InterPro" id="IPR002100">
    <property type="entry name" value="TF_MADSbox"/>
</dbReference>
<name>A0A0D3E7S6_BRAOL</name>